<sequence>MQLGGDGGGRFQVGRHRSTVRAGGLFVLSDPSCDTGLEGFLDGLQRSHRIVSGFSLRVRVPAEYVIENVFDADHFAPVHGLDRRPRLSVHPAEGGPLRVEGDLDMARPNRWQAAEPEGDPARARFRALVFSPNLVATELGPPEEPNVVITAATPACDGTSTVRVTVAVPRTRAGGPLTVREVASLVSGSRTAFEQDVVIWEHLDTSVVPRYTEGDDLVRAYRAYCRQFGAGR</sequence>
<dbReference type="InterPro" id="IPR045605">
    <property type="entry name" value="KshA-like_C"/>
</dbReference>
<proteinExistence type="predicted"/>
<evidence type="ECO:0000313" key="4">
    <source>
        <dbReference type="Proteomes" id="UP001230426"/>
    </source>
</evidence>
<evidence type="ECO:0000256" key="1">
    <source>
        <dbReference type="ARBA" id="ARBA00023002"/>
    </source>
</evidence>
<protein>
    <recommendedName>
        <fullName evidence="2">3-ketosteroid-9-alpha-monooxygenase oxygenase component-like C-terminal domain-containing protein</fullName>
    </recommendedName>
</protein>
<evidence type="ECO:0000259" key="2">
    <source>
        <dbReference type="Pfam" id="PF19298"/>
    </source>
</evidence>
<accession>A0ABT9R2K9</accession>
<dbReference type="Proteomes" id="UP001230426">
    <property type="component" value="Unassembled WGS sequence"/>
</dbReference>
<evidence type="ECO:0000313" key="3">
    <source>
        <dbReference type="EMBL" id="MDP9862630.1"/>
    </source>
</evidence>
<dbReference type="EMBL" id="JAUSRB010000002">
    <property type="protein sequence ID" value="MDP9862630.1"/>
    <property type="molecule type" value="Genomic_DNA"/>
</dbReference>
<organism evidence="3 4">
    <name type="scientific">Streptosporangium brasiliense</name>
    <dbReference type="NCBI Taxonomy" id="47480"/>
    <lineage>
        <taxon>Bacteria</taxon>
        <taxon>Bacillati</taxon>
        <taxon>Actinomycetota</taxon>
        <taxon>Actinomycetes</taxon>
        <taxon>Streptosporangiales</taxon>
        <taxon>Streptosporangiaceae</taxon>
        <taxon>Streptosporangium</taxon>
    </lineage>
</organism>
<feature type="domain" description="3-ketosteroid-9-alpha-monooxygenase oxygenase component-like C-terminal" evidence="2">
    <location>
        <begin position="57"/>
        <end position="228"/>
    </location>
</feature>
<keyword evidence="1" id="KW-0560">Oxidoreductase</keyword>
<dbReference type="Gene3D" id="3.90.380.10">
    <property type="entry name" value="Naphthalene 1,2-dioxygenase Alpha Subunit, Chain A, domain 1"/>
    <property type="match status" value="1"/>
</dbReference>
<name>A0ABT9R2K9_9ACTN</name>
<comment type="caution">
    <text evidence="3">The sequence shown here is derived from an EMBL/GenBank/DDBJ whole genome shotgun (WGS) entry which is preliminary data.</text>
</comment>
<dbReference type="Pfam" id="PF19298">
    <property type="entry name" value="KshA_C"/>
    <property type="match status" value="1"/>
</dbReference>
<reference evidence="3 4" key="1">
    <citation type="submission" date="2023-07" db="EMBL/GenBank/DDBJ databases">
        <title>Sequencing the genomes of 1000 actinobacteria strains.</title>
        <authorList>
            <person name="Klenk H.-P."/>
        </authorList>
    </citation>
    <scope>NUCLEOTIDE SEQUENCE [LARGE SCALE GENOMIC DNA]</scope>
    <source>
        <strain evidence="3 4">DSM 44109</strain>
    </source>
</reference>
<dbReference type="SUPFAM" id="SSF55961">
    <property type="entry name" value="Bet v1-like"/>
    <property type="match status" value="1"/>
</dbReference>
<gene>
    <name evidence="3" type="ORF">J2S55_001896</name>
</gene>
<keyword evidence="4" id="KW-1185">Reference proteome</keyword>